<comment type="caution">
    <text evidence="3">The sequence shown here is derived from an EMBL/GenBank/DDBJ whole genome shotgun (WGS) entry which is preliminary data.</text>
</comment>
<protein>
    <submittedName>
        <fullName evidence="3">Outer membrane beta-barrel protein</fullName>
    </submittedName>
</protein>
<dbReference type="Proteomes" id="UP001216907">
    <property type="component" value="Unassembled WGS sequence"/>
</dbReference>
<dbReference type="InterPro" id="IPR011486">
    <property type="entry name" value="BBP2"/>
</dbReference>
<accession>A0ABT6F5N7</accession>
<feature type="signal peptide" evidence="2">
    <location>
        <begin position="1"/>
        <end position="22"/>
    </location>
</feature>
<feature type="chain" id="PRO_5046469279" evidence="2">
    <location>
        <begin position="23"/>
        <end position="451"/>
    </location>
</feature>
<evidence type="ECO:0000313" key="4">
    <source>
        <dbReference type="Proteomes" id="UP001216907"/>
    </source>
</evidence>
<evidence type="ECO:0000313" key="3">
    <source>
        <dbReference type="EMBL" id="MDG3002837.1"/>
    </source>
</evidence>
<evidence type="ECO:0000256" key="1">
    <source>
        <dbReference type="SAM" id="MobiDB-lite"/>
    </source>
</evidence>
<sequence>MKRISFLLAVGLTTAVTTATRAQEPSLAEMAGQPPADAVEAPPAPALGPPRNSAGGGLEAESLPAEQAEDLAPGMDSIRTLGPTPVADVRFLMDQLGLQRTLGDSGIRSFGWIEGGYTGASPGSGLLSVEPRQNRFGNEFLLNQIGLVLQKPLQRGGLNFGFNVRYFAGADAALGQPKGGIGSTVTSSRFSQDFRDLYVSAHLPILTELGMDVKVGRMNSIIGYNGFLAPYRPFYSSDYQFFYSQDGAFTGALTNLHVSNRLDVWNGVTLGANTFFTMRSAHSVCYIGQVNYWLTDEQKTRLTGSVYAGPNAIFAAPGMAGDFNTTVELRVQQNWTQRFTQIVQSNMGWDSDTPVGTGSWYGVYTIGIYHLSDKVDALARGEWFTDVKGTRTGISTDYSEVTLGLNWHPVKYLDVRPEIRGDFAGAPAFGVNGAHTDFSQLTGGISCLVKF</sequence>
<name>A0ABT6F5N7_9BACT</name>
<proteinExistence type="predicted"/>
<feature type="region of interest" description="Disordered" evidence="1">
    <location>
        <begin position="23"/>
        <end position="58"/>
    </location>
</feature>
<dbReference type="RefSeq" id="WP_277859200.1">
    <property type="nucleotide sequence ID" value="NZ_JARRAG010000001.1"/>
</dbReference>
<dbReference type="EMBL" id="JARRAG010000001">
    <property type="protein sequence ID" value="MDG3002837.1"/>
    <property type="molecule type" value="Genomic_DNA"/>
</dbReference>
<keyword evidence="2" id="KW-0732">Signal</keyword>
<organism evidence="3 4">
    <name type="scientific">Paludisphaera mucosa</name>
    <dbReference type="NCBI Taxonomy" id="3030827"/>
    <lineage>
        <taxon>Bacteria</taxon>
        <taxon>Pseudomonadati</taxon>
        <taxon>Planctomycetota</taxon>
        <taxon>Planctomycetia</taxon>
        <taxon>Isosphaerales</taxon>
        <taxon>Isosphaeraceae</taxon>
        <taxon>Paludisphaera</taxon>
    </lineage>
</organism>
<dbReference type="Pfam" id="PF07642">
    <property type="entry name" value="BBP2"/>
    <property type="match status" value="1"/>
</dbReference>
<evidence type="ECO:0000256" key="2">
    <source>
        <dbReference type="SAM" id="SignalP"/>
    </source>
</evidence>
<gene>
    <name evidence="3" type="ORF">PZE19_03575</name>
</gene>
<keyword evidence="4" id="KW-1185">Reference proteome</keyword>
<reference evidence="3 4" key="1">
    <citation type="submission" date="2023-03" db="EMBL/GenBank/DDBJ databases">
        <title>Paludisphaera mucosa sp. nov. a novel planctomycete from northern fen.</title>
        <authorList>
            <person name="Ivanova A."/>
        </authorList>
    </citation>
    <scope>NUCLEOTIDE SEQUENCE [LARGE SCALE GENOMIC DNA]</scope>
    <source>
        <strain evidence="3 4">Pla2</strain>
    </source>
</reference>